<evidence type="ECO:0000256" key="12">
    <source>
        <dbReference type="HAMAP-Rule" id="MF_01026"/>
    </source>
</evidence>
<reference evidence="15 16" key="1">
    <citation type="submission" date="2023-05" db="EMBL/GenBank/DDBJ databases">
        <title>Sequencing and Assembly of Streptomyces sp. NP73.</title>
        <authorList>
            <person name="Konwar A.N."/>
            <person name="Saikia K."/>
            <person name="Thakur D."/>
        </authorList>
    </citation>
    <scope>NUCLEOTIDE SEQUENCE [LARGE SCALE GENOMIC DNA]</scope>
    <source>
        <strain evidence="15 16">NP73</strain>
    </source>
</reference>
<dbReference type="EC" id="4.2.1.33" evidence="12"/>
<dbReference type="PANTHER" id="PTHR43822:SF9">
    <property type="entry name" value="3-ISOPROPYLMALATE DEHYDRATASE"/>
    <property type="match status" value="1"/>
</dbReference>
<dbReference type="PRINTS" id="PR00415">
    <property type="entry name" value="ACONITASE"/>
</dbReference>
<dbReference type="InterPro" id="IPR004430">
    <property type="entry name" value="3-IsopropMal_deHydase_lsu"/>
</dbReference>
<feature type="compositionally biased region" description="Polar residues" evidence="13">
    <location>
        <begin position="420"/>
        <end position="430"/>
    </location>
</feature>
<evidence type="ECO:0000256" key="10">
    <source>
        <dbReference type="ARBA" id="ARBA00023239"/>
    </source>
</evidence>
<dbReference type="EMBL" id="JASITI010000025">
    <property type="protein sequence ID" value="MDK9498019.1"/>
    <property type="molecule type" value="Genomic_DNA"/>
</dbReference>
<keyword evidence="16" id="KW-1185">Reference proteome</keyword>
<dbReference type="PROSITE" id="PS00450">
    <property type="entry name" value="ACONITASE_1"/>
    <property type="match status" value="1"/>
</dbReference>
<evidence type="ECO:0000256" key="3">
    <source>
        <dbReference type="ARBA" id="ARBA00004729"/>
    </source>
</evidence>
<comment type="function">
    <text evidence="2 12">Catalyzes the isomerization between 2-isopropylmalate and 3-isopropylmalate, via the formation of 2-isopropylmaleate.</text>
</comment>
<accession>A0ABT7GYS8</accession>
<dbReference type="RefSeq" id="WP_285343651.1">
    <property type="nucleotide sequence ID" value="NZ_JASITI010000025.1"/>
</dbReference>
<feature type="binding site" evidence="12">
    <location>
        <position position="409"/>
    </location>
    <ligand>
        <name>[4Fe-4S] cluster</name>
        <dbReference type="ChEBI" id="CHEBI:49883"/>
    </ligand>
</feature>
<dbReference type="Pfam" id="PF00330">
    <property type="entry name" value="Aconitase"/>
    <property type="match status" value="1"/>
</dbReference>
<keyword evidence="10 12" id="KW-0456">Lyase</keyword>
<proteinExistence type="inferred from homology"/>
<name>A0ABT7GYS8_9ACTN</name>
<dbReference type="InterPro" id="IPR050067">
    <property type="entry name" value="IPM_dehydratase_rel_enz"/>
</dbReference>
<comment type="cofactor">
    <cofactor evidence="12">
        <name>[4Fe-4S] cluster</name>
        <dbReference type="ChEBI" id="CHEBI:49883"/>
    </cofactor>
    <text evidence="12">Binds 1 [4Fe-4S] cluster per subunit.</text>
</comment>
<keyword evidence="11 12" id="KW-0100">Branched-chain amino acid biosynthesis</keyword>
<feature type="domain" description="Aconitase/3-isopropylmalate dehydratase large subunit alpha/beta/alpha" evidence="14">
    <location>
        <begin position="8"/>
        <end position="456"/>
    </location>
</feature>
<evidence type="ECO:0000256" key="2">
    <source>
        <dbReference type="ARBA" id="ARBA00002695"/>
    </source>
</evidence>
<dbReference type="PROSITE" id="PS01244">
    <property type="entry name" value="ACONITASE_2"/>
    <property type="match status" value="1"/>
</dbReference>
<evidence type="ECO:0000256" key="6">
    <source>
        <dbReference type="ARBA" id="ARBA00022605"/>
    </source>
</evidence>
<comment type="subunit">
    <text evidence="12">Heterodimer of LeuC and LeuD.</text>
</comment>
<evidence type="ECO:0000256" key="11">
    <source>
        <dbReference type="ARBA" id="ARBA00023304"/>
    </source>
</evidence>
<keyword evidence="4 12" id="KW-0432">Leucine biosynthesis</keyword>
<evidence type="ECO:0000256" key="8">
    <source>
        <dbReference type="ARBA" id="ARBA00023004"/>
    </source>
</evidence>
<dbReference type="CDD" id="cd01583">
    <property type="entry name" value="IPMI"/>
    <property type="match status" value="1"/>
</dbReference>
<feature type="region of interest" description="Disordered" evidence="13">
    <location>
        <begin position="419"/>
        <end position="441"/>
    </location>
</feature>
<sequence>MARNTLLERVWAEHTIDGTGGELVYVDMHLLHELTSPQAFEGLREAGRKVRRPDLTVATADHDVPTRSRRVPLSDSIGRRQLALQIRNSREFGVELHPMNSLGQGIVHVIGPQMGLTLPGMLIVCGDSHTATHGAFGAVAFGIGTSQVEHVLATQTLRIAKPKSMRVLIEGTPAAEATAKDIALAVIRAIGTDGGTGHLIEFQGDVIDRMSMEGRMTLCNMAIEAGARSGMIAPDETTFAYLEGRDRAPRGEDWERAKEAWAAYRSAPDAEFDREVVVDVDGLRAMVTWGINPGQAVAVDGRVPDPETMADPVSREAGRRALDYMGLRAGQRLADIPIGTVFIGSCTNGRMEDLRAAAAVVEGRKVAAEVTALVVPGSERIKRQAEAEGLDRVFTEAGFEWRNPGCSMCIAVNGDRVPTGTHSASTSNRNFEGRQGPGARTHLVSPETAAATALLGRLAGSAEIS</sequence>
<keyword evidence="7 12" id="KW-0479">Metal-binding</keyword>
<comment type="similarity">
    <text evidence="12">Belongs to the aconitase/IPM isomerase family. LeuC type 1 subfamily.</text>
</comment>
<evidence type="ECO:0000256" key="1">
    <source>
        <dbReference type="ARBA" id="ARBA00000491"/>
    </source>
</evidence>
<keyword evidence="8 12" id="KW-0408">Iron</keyword>
<gene>
    <name evidence="12 15" type="primary">leuC</name>
    <name evidence="15" type="ORF">QEZ40_002966</name>
</gene>
<dbReference type="GO" id="GO:0003861">
    <property type="term" value="F:3-isopropylmalate dehydratase activity"/>
    <property type="evidence" value="ECO:0007669"/>
    <property type="project" value="UniProtKB-EC"/>
</dbReference>
<evidence type="ECO:0000256" key="13">
    <source>
        <dbReference type="SAM" id="MobiDB-lite"/>
    </source>
</evidence>
<keyword evidence="5 12" id="KW-0004">4Fe-4S</keyword>
<evidence type="ECO:0000259" key="14">
    <source>
        <dbReference type="Pfam" id="PF00330"/>
    </source>
</evidence>
<dbReference type="NCBIfam" id="NF009116">
    <property type="entry name" value="PRK12466.1"/>
    <property type="match status" value="1"/>
</dbReference>
<dbReference type="PANTHER" id="PTHR43822">
    <property type="entry name" value="HOMOACONITASE, MITOCHONDRIAL-RELATED"/>
    <property type="match status" value="1"/>
</dbReference>
<evidence type="ECO:0000256" key="7">
    <source>
        <dbReference type="ARBA" id="ARBA00022723"/>
    </source>
</evidence>
<comment type="pathway">
    <text evidence="3 12">Amino-acid biosynthesis; L-leucine biosynthesis; L-leucine from 3-methyl-2-oxobutanoate: step 2/4.</text>
</comment>
<dbReference type="InterPro" id="IPR018136">
    <property type="entry name" value="Aconitase_4Fe-4S_BS"/>
</dbReference>
<dbReference type="SUPFAM" id="SSF53732">
    <property type="entry name" value="Aconitase iron-sulfur domain"/>
    <property type="match status" value="1"/>
</dbReference>
<dbReference type="NCBIfam" id="NF004016">
    <property type="entry name" value="PRK05478.1"/>
    <property type="match status" value="1"/>
</dbReference>
<organism evidence="15 16">
    <name type="scientific">Streptomyces katrae</name>
    <dbReference type="NCBI Taxonomy" id="68223"/>
    <lineage>
        <taxon>Bacteria</taxon>
        <taxon>Bacillati</taxon>
        <taxon>Actinomycetota</taxon>
        <taxon>Actinomycetes</taxon>
        <taxon>Kitasatosporales</taxon>
        <taxon>Streptomycetaceae</taxon>
        <taxon>Streptomyces</taxon>
    </lineage>
</organism>
<dbReference type="InterPro" id="IPR015931">
    <property type="entry name" value="Acnase/IPM_dHydase_lsu_aba_1/3"/>
</dbReference>
<evidence type="ECO:0000256" key="5">
    <source>
        <dbReference type="ARBA" id="ARBA00022485"/>
    </source>
</evidence>
<evidence type="ECO:0000313" key="15">
    <source>
        <dbReference type="EMBL" id="MDK9498019.1"/>
    </source>
</evidence>
<dbReference type="Gene3D" id="3.30.499.10">
    <property type="entry name" value="Aconitase, domain 3"/>
    <property type="match status" value="2"/>
</dbReference>
<dbReference type="Proteomes" id="UP001223390">
    <property type="component" value="Unassembled WGS sequence"/>
</dbReference>
<evidence type="ECO:0000313" key="16">
    <source>
        <dbReference type="Proteomes" id="UP001223390"/>
    </source>
</evidence>
<dbReference type="InterPro" id="IPR036008">
    <property type="entry name" value="Aconitase_4Fe-4S_dom"/>
</dbReference>
<feature type="binding site" evidence="12">
    <location>
        <position position="346"/>
    </location>
    <ligand>
        <name>[4Fe-4S] cluster</name>
        <dbReference type="ChEBI" id="CHEBI:49883"/>
    </ligand>
</feature>
<dbReference type="HAMAP" id="MF_01026">
    <property type="entry name" value="LeuC_type1"/>
    <property type="match status" value="1"/>
</dbReference>
<comment type="catalytic activity">
    <reaction evidence="1 12">
        <text>(2R,3S)-3-isopropylmalate = (2S)-2-isopropylmalate</text>
        <dbReference type="Rhea" id="RHEA:32287"/>
        <dbReference type="ChEBI" id="CHEBI:1178"/>
        <dbReference type="ChEBI" id="CHEBI:35121"/>
        <dbReference type="EC" id="4.2.1.33"/>
    </reaction>
</comment>
<dbReference type="NCBIfam" id="TIGR00170">
    <property type="entry name" value="leuC"/>
    <property type="match status" value="1"/>
</dbReference>
<feature type="binding site" evidence="12">
    <location>
        <position position="406"/>
    </location>
    <ligand>
        <name>[4Fe-4S] cluster</name>
        <dbReference type="ChEBI" id="CHEBI:49883"/>
    </ligand>
</feature>
<keyword evidence="9 12" id="KW-0411">Iron-sulfur</keyword>
<evidence type="ECO:0000256" key="9">
    <source>
        <dbReference type="ARBA" id="ARBA00023014"/>
    </source>
</evidence>
<dbReference type="InterPro" id="IPR033941">
    <property type="entry name" value="IPMI_cat"/>
</dbReference>
<dbReference type="InterPro" id="IPR001030">
    <property type="entry name" value="Acoase/IPM_deHydtase_lsu_aba"/>
</dbReference>
<evidence type="ECO:0000256" key="4">
    <source>
        <dbReference type="ARBA" id="ARBA00022430"/>
    </source>
</evidence>
<comment type="caution">
    <text evidence="15">The sequence shown here is derived from an EMBL/GenBank/DDBJ whole genome shotgun (WGS) entry which is preliminary data.</text>
</comment>
<protein>
    <recommendedName>
        <fullName evidence="12">3-isopropylmalate dehydratase large subunit</fullName>
        <ecNumber evidence="12">4.2.1.33</ecNumber>
    </recommendedName>
    <alternativeName>
        <fullName evidence="12">Alpha-IPM isomerase</fullName>
        <shortName evidence="12">IPMI</shortName>
    </alternativeName>
    <alternativeName>
        <fullName evidence="12">Isopropylmalate isomerase</fullName>
    </alternativeName>
</protein>
<keyword evidence="6 12" id="KW-0028">Amino-acid biosynthesis</keyword>